<protein>
    <recommendedName>
        <fullName evidence="2">Prokaryotic-type class I peptide chain release factors domain-containing protein</fullName>
    </recommendedName>
</protein>
<dbReference type="InterPro" id="IPR000352">
    <property type="entry name" value="Pep_chain_release_fac_I"/>
</dbReference>
<dbReference type="PANTHER" id="PTHR11075">
    <property type="entry name" value="PEPTIDE CHAIN RELEASE FACTOR"/>
    <property type="match status" value="1"/>
</dbReference>
<dbReference type="GO" id="GO:0004045">
    <property type="term" value="F:peptidyl-tRNA hydrolase activity"/>
    <property type="evidence" value="ECO:0007669"/>
    <property type="project" value="TreeGrafter"/>
</dbReference>
<feature type="compositionally biased region" description="Basic residues" evidence="1">
    <location>
        <begin position="135"/>
        <end position="155"/>
    </location>
</feature>
<dbReference type="AlphaFoldDB" id="A0A6A4I359"/>
<evidence type="ECO:0000259" key="2">
    <source>
        <dbReference type="Pfam" id="PF00472"/>
    </source>
</evidence>
<dbReference type="OrthoDB" id="270639at2759"/>
<feature type="compositionally biased region" description="Basic and acidic residues" evidence="1">
    <location>
        <begin position="114"/>
        <end position="134"/>
    </location>
</feature>
<dbReference type="GO" id="GO:0005762">
    <property type="term" value="C:mitochondrial large ribosomal subunit"/>
    <property type="evidence" value="ECO:0007669"/>
    <property type="project" value="TreeGrafter"/>
</dbReference>
<dbReference type="Pfam" id="PF00472">
    <property type="entry name" value="RF-1"/>
    <property type="match status" value="1"/>
</dbReference>
<proteinExistence type="predicted"/>
<gene>
    <name evidence="3" type="ORF">BT96DRAFT_815110</name>
</gene>
<dbReference type="SUPFAM" id="SSF110916">
    <property type="entry name" value="Peptidyl-tRNA hydrolase domain-like"/>
    <property type="match status" value="1"/>
</dbReference>
<dbReference type="PANTHER" id="PTHR11075:SF54">
    <property type="entry name" value="LARGE RIBOSOMAL SUBUNIT PROTEIN ML62"/>
    <property type="match status" value="1"/>
</dbReference>
<dbReference type="EMBL" id="ML769426">
    <property type="protein sequence ID" value="KAE9403314.1"/>
    <property type="molecule type" value="Genomic_DNA"/>
</dbReference>
<dbReference type="Proteomes" id="UP000799118">
    <property type="component" value="Unassembled WGS sequence"/>
</dbReference>
<evidence type="ECO:0000313" key="3">
    <source>
        <dbReference type="EMBL" id="KAE9403314.1"/>
    </source>
</evidence>
<dbReference type="InterPro" id="IPR052104">
    <property type="entry name" value="Mito_Release_Factor_mL62"/>
</dbReference>
<reference evidence="3" key="1">
    <citation type="journal article" date="2019" name="Environ. Microbiol.">
        <title>Fungal ecological strategies reflected in gene transcription - a case study of two litter decomposers.</title>
        <authorList>
            <person name="Barbi F."/>
            <person name="Kohler A."/>
            <person name="Barry K."/>
            <person name="Baskaran P."/>
            <person name="Daum C."/>
            <person name="Fauchery L."/>
            <person name="Ihrmark K."/>
            <person name="Kuo A."/>
            <person name="LaButti K."/>
            <person name="Lipzen A."/>
            <person name="Morin E."/>
            <person name="Grigoriev I.V."/>
            <person name="Henrissat B."/>
            <person name="Lindahl B."/>
            <person name="Martin F."/>
        </authorList>
    </citation>
    <scope>NUCLEOTIDE SEQUENCE</scope>
    <source>
        <strain evidence="3">JB14</strain>
    </source>
</reference>
<dbReference type="GO" id="GO:0016150">
    <property type="term" value="F:translation release factor activity, codon nonspecific"/>
    <property type="evidence" value="ECO:0007669"/>
    <property type="project" value="TreeGrafter"/>
</dbReference>
<feature type="domain" description="Prokaryotic-type class I peptide chain release factors" evidence="2">
    <location>
        <begin position="21"/>
        <end position="147"/>
    </location>
</feature>
<evidence type="ECO:0000256" key="1">
    <source>
        <dbReference type="SAM" id="MobiDB-lite"/>
    </source>
</evidence>
<sequence>AEARKWVDQFKNCEGIPKSSDGIEFSFSRSSGPGGQNVNKVNTKATLRCSVNAYWIPLWARDGIMTSPHYVSSTHSILITSTVYRSQSQNVQDCLHKLQALLLSIASKPIRNPTSDETKKRVEGYEKAQKERNRKEKAHRSSVKQSRGKGKGGYD</sequence>
<name>A0A6A4I359_9AGAR</name>
<evidence type="ECO:0000313" key="4">
    <source>
        <dbReference type="Proteomes" id="UP000799118"/>
    </source>
</evidence>
<keyword evidence="4" id="KW-1185">Reference proteome</keyword>
<feature type="non-terminal residue" evidence="3">
    <location>
        <position position="1"/>
    </location>
</feature>
<feature type="region of interest" description="Disordered" evidence="1">
    <location>
        <begin position="109"/>
        <end position="155"/>
    </location>
</feature>
<dbReference type="Gene3D" id="3.30.160.20">
    <property type="match status" value="1"/>
</dbReference>
<dbReference type="GO" id="GO:0070126">
    <property type="term" value="P:mitochondrial translational termination"/>
    <property type="evidence" value="ECO:0007669"/>
    <property type="project" value="TreeGrafter"/>
</dbReference>
<accession>A0A6A4I359</accession>
<organism evidence="3 4">
    <name type="scientific">Gymnopus androsaceus JB14</name>
    <dbReference type="NCBI Taxonomy" id="1447944"/>
    <lineage>
        <taxon>Eukaryota</taxon>
        <taxon>Fungi</taxon>
        <taxon>Dikarya</taxon>
        <taxon>Basidiomycota</taxon>
        <taxon>Agaricomycotina</taxon>
        <taxon>Agaricomycetes</taxon>
        <taxon>Agaricomycetidae</taxon>
        <taxon>Agaricales</taxon>
        <taxon>Marasmiineae</taxon>
        <taxon>Omphalotaceae</taxon>
        <taxon>Gymnopus</taxon>
    </lineage>
</organism>